<comment type="caution">
    <text evidence="1">The sequence shown here is derived from an EMBL/GenBank/DDBJ whole genome shotgun (WGS) entry which is preliminary data.</text>
</comment>
<protein>
    <submittedName>
        <fullName evidence="1">Uncharacterized protein</fullName>
    </submittedName>
</protein>
<organism evidence="1 2">
    <name type="scientific">Rotaria socialis</name>
    <dbReference type="NCBI Taxonomy" id="392032"/>
    <lineage>
        <taxon>Eukaryota</taxon>
        <taxon>Metazoa</taxon>
        <taxon>Spiralia</taxon>
        <taxon>Gnathifera</taxon>
        <taxon>Rotifera</taxon>
        <taxon>Eurotatoria</taxon>
        <taxon>Bdelloidea</taxon>
        <taxon>Philodinida</taxon>
        <taxon>Philodinidae</taxon>
        <taxon>Rotaria</taxon>
    </lineage>
</organism>
<dbReference type="AlphaFoldDB" id="A0A820X0V9"/>
<sequence length="91" mass="10513">MMAYPSGCINGAGQIRSIDVNLNDVRQMYERLPHLNQPLNLRIDDNHIPLFTEYHSIEKKMSNASLFKMRNMSVGDLAPYNEEKIQLMDTD</sequence>
<gene>
    <name evidence="1" type="ORF">TOA249_LOCUS5303</name>
</gene>
<dbReference type="EMBL" id="CAJOBS010000212">
    <property type="protein sequence ID" value="CAF4525045.1"/>
    <property type="molecule type" value="Genomic_DNA"/>
</dbReference>
<proteinExistence type="predicted"/>
<evidence type="ECO:0000313" key="2">
    <source>
        <dbReference type="Proteomes" id="UP000663838"/>
    </source>
</evidence>
<reference evidence="1" key="1">
    <citation type="submission" date="2021-02" db="EMBL/GenBank/DDBJ databases">
        <authorList>
            <person name="Nowell W R."/>
        </authorList>
    </citation>
    <scope>NUCLEOTIDE SEQUENCE</scope>
</reference>
<accession>A0A820X0V9</accession>
<evidence type="ECO:0000313" key="1">
    <source>
        <dbReference type="EMBL" id="CAF4525045.1"/>
    </source>
</evidence>
<dbReference type="Proteomes" id="UP000663838">
    <property type="component" value="Unassembled WGS sequence"/>
</dbReference>
<name>A0A820X0V9_9BILA</name>